<reference evidence="7" key="1">
    <citation type="submission" date="2025-08" db="UniProtKB">
        <authorList>
            <consortium name="RefSeq"/>
        </authorList>
    </citation>
    <scope>IDENTIFICATION</scope>
</reference>
<dbReference type="KEGG" id="aplc:110980644"/>
<keyword evidence="4" id="KW-0539">Nucleus</keyword>
<evidence type="ECO:0000313" key="7">
    <source>
        <dbReference type="RefSeq" id="XP_022093217.1"/>
    </source>
</evidence>
<dbReference type="InterPro" id="IPR036047">
    <property type="entry name" value="F-box-like_dom_sf"/>
</dbReference>
<dbReference type="RefSeq" id="XP_022093217.1">
    <property type="nucleotide sequence ID" value="XM_022237525.1"/>
</dbReference>
<dbReference type="UniPathway" id="UPA00143"/>
<sequence length="402" mass="45880">MPYYSFDGQSSGNEWVKTASGWKKLIALRENLHRHIKRIARERFQNSCKDLSSGEGTSSGTGLHQGGSAGIDVTVAQSQNCDAVENHSEKAINQALRQKYEDIDKPQTSFVLIARNARARGNYSTLGEIINKLDFVSAVEDHRRFNYVCKVLELIVTTRFTSLSGLAQQNLFYIIEEALHVVNKKQHNPGQLRRILCGAIVAMNENRSTHIGCQATWKKRMGMLQSWLDKLNSIQLTEREEDGKMMLMELPDEVLGRILEHLSDARDIINTDRTCSHLHLLATHNLLWRNLCIFHFTEHQITKLCPLDDIEVDWKGVYRKLHKRHPLKEVYTDMLQICGFCNCLFWMNGGHPCTRELLPAGDTSLKERPELAINFSLSPQQFLNLFLSPQPVSFSALISQYT</sequence>
<dbReference type="Pfam" id="PF12937">
    <property type="entry name" value="F-box-like"/>
    <property type="match status" value="1"/>
</dbReference>
<dbReference type="InterPro" id="IPR040394">
    <property type="entry name" value="FBX25/32"/>
</dbReference>
<dbReference type="PANTHER" id="PTHR13123:SF7">
    <property type="entry name" value="LD30288P"/>
    <property type="match status" value="1"/>
</dbReference>
<dbReference type="SUPFAM" id="SSF81383">
    <property type="entry name" value="F-box domain"/>
    <property type="match status" value="1"/>
</dbReference>
<evidence type="ECO:0000256" key="1">
    <source>
        <dbReference type="ARBA" id="ARBA00004123"/>
    </source>
</evidence>
<evidence type="ECO:0000256" key="2">
    <source>
        <dbReference type="ARBA" id="ARBA00004906"/>
    </source>
</evidence>
<gene>
    <name evidence="7" type="primary">LOC110980644</name>
</gene>
<dbReference type="Gene3D" id="1.20.1280.50">
    <property type="match status" value="1"/>
</dbReference>
<accession>A0A8B7YKR2</accession>
<feature type="domain" description="F-box" evidence="5">
    <location>
        <begin position="244"/>
        <end position="291"/>
    </location>
</feature>
<comment type="pathway">
    <text evidence="2">Protein modification; protein ubiquitination.</text>
</comment>
<dbReference type="AlphaFoldDB" id="A0A8B7YKR2"/>
<dbReference type="GO" id="GO:0016567">
    <property type="term" value="P:protein ubiquitination"/>
    <property type="evidence" value="ECO:0007669"/>
    <property type="project" value="UniProtKB-UniPathway"/>
</dbReference>
<keyword evidence="6" id="KW-1185">Reference proteome</keyword>
<dbReference type="GO" id="GO:0005634">
    <property type="term" value="C:nucleus"/>
    <property type="evidence" value="ECO:0007669"/>
    <property type="project" value="UniProtKB-SubCell"/>
</dbReference>
<dbReference type="GO" id="GO:0005737">
    <property type="term" value="C:cytoplasm"/>
    <property type="evidence" value="ECO:0007669"/>
    <property type="project" value="TreeGrafter"/>
</dbReference>
<proteinExistence type="predicted"/>
<dbReference type="GO" id="GO:0019005">
    <property type="term" value="C:SCF ubiquitin ligase complex"/>
    <property type="evidence" value="ECO:0007669"/>
    <property type="project" value="TreeGrafter"/>
</dbReference>
<dbReference type="InterPro" id="IPR001810">
    <property type="entry name" value="F-box_dom"/>
</dbReference>
<dbReference type="OrthoDB" id="9991467at2759"/>
<dbReference type="Proteomes" id="UP000694845">
    <property type="component" value="Unplaced"/>
</dbReference>
<dbReference type="PROSITE" id="PS50181">
    <property type="entry name" value="FBOX"/>
    <property type="match status" value="1"/>
</dbReference>
<protein>
    <submittedName>
        <fullName evidence="7">F-box only protein 32-like</fullName>
    </submittedName>
</protein>
<dbReference type="OMA" id="AWDTMAK"/>
<comment type="subcellular location">
    <subcellularLocation>
        <location evidence="1">Nucleus</location>
    </subcellularLocation>
</comment>
<evidence type="ECO:0000313" key="6">
    <source>
        <dbReference type="Proteomes" id="UP000694845"/>
    </source>
</evidence>
<evidence type="ECO:0000256" key="3">
    <source>
        <dbReference type="ARBA" id="ARBA00022786"/>
    </source>
</evidence>
<dbReference type="GeneID" id="110980644"/>
<name>A0A8B7YKR2_ACAPL</name>
<evidence type="ECO:0000259" key="5">
    <source>
        <dbReference type="PROSITE" id="PS50181"/>
    </source>
</evidence>
<organism evidence="6 7">
    <name type="scientific">Acanthaster planci</name>
    <name type="common">Crown-of-thorns starfish</name>
    <dbReference type="NCBI Taxonomy" id="133434"/>
    <lineage>
        <taxon>Eukaryota</taxon>
        <taxon>Metazoa</taxon>
        <taxon>Echinodermata</taxon>
        <taxon>Eleutherozoa</taxon>
        <taxon>Asterozoa</taxon>
        <taxon>Asteroidea</taxon>
        <taxon>Valvatacea</taxon>
        <taxon>Valvatida</taxon>
        <taxon>Acanthasteridae</taxon>
        <taxon>Acanthaster</taxon>
    </lineage>
</organism>
<dbReference type="PANTHER" id="PTHR13123">
    <property type="entry name" value="LD30288P"/>
    <property type="match status" value="1"/>
</dbReference>
<evidence type="ECO:0000256" key="4">
    <source>
        <dbReference type="ARBA" id="ARBA00023242"/>
    </source>
</evidence>
<keyword evidence="3" id="KW-0833">Ubl conjugation pathway</keyword>